<feature type="region of interest" description="Disordered" evidence="1">
    <location>
        <begin position="51"/>
        <end position="107"/>
    </location>
</feature>
<feature type="signal peptide" evidence="2">
    <location>
        <begin position="1"/>
        <end position="26"/>
    </location>
</feature>
<feature type="chain" id="PRO_5020891559" description="Intersectin-EH binding protein Ibp1" evidence="2">
    <location>
        <begin position="27"/>
        <end position="107"/>
    </location>
</feature>
<evidence type="ECO:0000256" key="2">
    <source>
        <dbReference type="SAM" id="SignalP"/>
    </source>
</evidence>
<keyword evidence="4" id="KW-1185">Reference proteome</keyword>
<dbReference type="RefSeq" id="WP_132488041.1">
    <property type="nucleotide sequence ID" value="NZ_SMKW01000030.1"/>
</dbReference>
<evidence type="ECO:0000256" key="1">
    <source>
        <dbReference type="SAM" id="MobiDB-lite"/>
    </source>
</evidence>
<evidence type="ECO:0000313" key="3">
    <source>
        <dbReference type="EMBL" id="TDD48379.1"/>
    </source>
</evidence>
<proteinExistence type="predicted"/>
<name>A0A4R4YVM0_9PSEU</name>
<evidence type="ECO:0000313" key="4">
    <source>
        <dbReference type="Proteomes" id="UP000294947"/>
    </source>
</evidence>
<protein>
    <recommendedName>
        <fullName evidence="5">Intersectin-EH binding protein Ibp1</fullName>
    </recommendedName>
</protein>
<dbReference type="EMBL" id="SMKW01000030">
    <property type="protein sequence ID" value="TDD48379.1"/>
    <property type="molecule type" value="Genomic_DNA"/>
</dbReference>
<accession>A0A4R4YVM0</accession>
<reference evidence="3 4" key="1">
    <citation type="submission" date="2019-03" db="EMBL/GenBank/DDBJ databases">
        <title>Draft genome sequences of novel Actinobacteria.</title>
        <authorList>
            <person name="Sahin N."/>
            <person name="Ay H."/>
            <person name="Saygin H."/>
        </authorList>
    </citation>
    <scope>NUCLEOTIDE SEQUENCE [LARGE SCALE GENOMIC DNA]</scope>
    <source>
        <strain evidence="3 4">7K502</strain>
    </source>
</reference>
<evidence type="ECO:0008006" key="5">
    <source>
        <dbReference type="Google" id="ProtNLM"/>
    </source>
</evidence>
<dbReference type="OrthoDB" id="3692768at2"/>
<comment type="caution">
    <text evidence="3">The sequence shown here is derived from an EMBL/GenBank/DDBJ whole genome shotgun (WGS) entry which is preliminary data.</text>
</comment>
<dbReference type="Proteomes" id="UP000294947">
    <property type="component" value="Unassembled WGS sequence"/>
</dbReference>
<keyword evidence="2" id="KW-0732">Signal</keyword>
<organism evidence="3 4">
    <name type="scientific">Saccharopolyspora elongata</name>
    <dbReference type="NCBI Taxonomy" id="2530387"/>
    <lineage>
        <taxon>Bacteria</taxon>
        <taxon>Bacillati</taxon>
        <taxon>Actinomycetota</taxon>
        <taxon>Actinomycetes</taxon>
        <taxon>Pseudonocardiales</taxon>
        <taxon>Pseudonocardiaceae</taxon>
        <taxon>Saccharopolyspora</taxon>
    </lineage>
</organism>
<dbReference type="AlphaFoldDB" id="A0A4R4YVM0"/>
<sequence length="107" mass="10698">MSSSRKVATVVAGLAIMLGAGGVAFASTTNSPANDSKPITAIECRPAEVLPPGTPTVPAKPVDDVSIPSLPGEPIECQPAEVLPPGTPGESAEPVDDVSTAPIELDK</sequence>
<gene>
    <name evidence="3" type="ORF">E1288_22185</name>
</gene>